<sequence length="562" mass="63504">MSKLTYEFTNGYLPENQSSPNGDRVVNKKNLNYIFIPSKSPPLYHNLNSVSSNTYSSYDPKMSSNNSNVSSSNESSMLNNSYHSTNDEYVEPQHKPSPVYTPKNYYDHRYTSYMPPNEASISSKRPIKIQNLPTDKARLNETILRNKISDFKPSFNPLNKRHSVNIDSYPSTPRSNLSTPPVQDVRSSNEKLLSYEYLSNSNYDKILNNENFYSDKISEGSYSMLTGSINKDRKAKSINNVSGDYNFVAGNLEAVKGDSVAHTESPLYRKIMSKLSEIPDSMFTKASSISENSDKMGEPAVNSKNFQEKSVKQKINLSPKMCPNMTTNSGTSTDDPNMYFDPKVFNDDVAPGQKVSGPQTVPNSEKVASQAGDLIYTSVPFYSSSLPKKTSNPTYDINDYLYSDERSKINSDLNKVEDNKKVNHENWMRVMGKNEEKASVNGRGKENGHVNNKNGINAYIKLIDTSQNKQKNLSSLDDFKSSGPIKYKNLANSKKTEKFISPIILNQRPRKKKNIMANKKFILAFNFIISNTNYENSHALLQIKQRTACPILSLSLQNWFFE</sequence>
<protein>
    <submittedName>
        <fullName evidence="2">Uncharacterized protein</fullName>
    </submittedName>
</protein>
<reference evidence="2 3" key="1">
    <citation type="journal article" date="2018" name="Sci. Rep.">
        <title>Genomic signatures of local adaptation to the degree of environmental predictability in rotifers.</title>
        <authorList>
            <person name="Franch-Gras L."/>
            <person name="Hahn C."/>
            <person name="Garcia-Roger E.M."/>
            <person name="Carmona M.J."/>
            <person name="Serra M."/>
            <person name="Gomez A."/>
        </authorList>
    </citation>
    <scope>NUCLEOTIDE SEQUENCE [LARGE SCALE GENOMIC DNA]</scope>
    <source>
        <strain evidence="2">HYR1</strain>
    </source>
</reference>
<dbReference type="Proteomes" id="UP000276133">
    <property type="component" value="Unassembled WGS sequence"/>
</dbReference>
<comment type="caution">
    <text evidence="2">The sequence shown here is derived from an EMBL/GenBank/DDBJ whole genome shotgun (WGS) entry which is preliminary data.</text>
</comment>
<keyword evidence="3" id="KW-1185">Reference proteome</keyword>
<feature type="region of interest" description="Disordered" evidence="1">
    <location>
        <begin position="57"/>
        <end position="100"/>
    </location>
</feature>
<evidence type="ECO:0000256" key="1">
    <source>
        <dbReference type="SAM" id="MobiDB-lite"/>
    </source>
</evidence>
<gene>
    <name evidence="2" type="ORF">BpHYR1_034282</name>
</gene>
<evidence type="ECO:0000313" key="3">
    <source>
        <dbReference type="Proteomes" id="UP000276133"/>
    </source>
</evidence>
<organism evidence="2 3">
    <name type="scientific">Brachionus plicatilis</name>
    <name type="common">Marine rotifer</name>
    <name type="synonym">Brachionus muelleri</name>
    <dbReference type="NCBI Taxonomy" id="10195"/>
    <lineage>
        <taxon>Eukaryota</taxon>
        <taxon>Metazoa</taxon>
        <taxon>Spiralia</taxon>
        <taxon>Gnathifera</taxon>
        <taxon>Rotifera</taxon>
        <taxon>Eurotatoria</taxon>
        <taxon>Monogononta</taxon>
        <taxon>Pseudotrocha</taxon>
        <taxon>Ploima</taxon>
        <taxon>Brachionidae</taxon>
        <taxon>Brachionus</taxon>
    </lineage>
</organism>
<evidence type="ECO:0000313" key="2">
    <source>
        <dbReference type="EMBL" id="RNA27293.1"/>
    </source>
</evidence>
<dbReference type="AlphaFoldDB" id="A0A3M7RUQ0"/>
<name>A0A3M7RUQ0_BRAPC</name>
<feature type="compositionally biased region" description="Low complexity" evidence="1">
    <location>
        <begin position="63"/>
        <end position="81"/>
    </location>
</feature>
<dbReference type="EMBL" id="REGN01002563">
    <property type="protein sequence ID" value="RNA27293.1"/>
    <property type="molecule type" value="Genomic_DNA"/>
</dbReference>
<accession>A0A3M7RUQ0</accession>
<feature type="region of interest" description="Disordered" evidence="1">
    <location>
        <begin position="159"/>
        <end position="186"/>
    </location>
</feature>
<feature type="compositionally biased region" description="Polar residues" evidence="1">
    <location>
        <begin position="165"/>
        <end position="181"/>
    </location>
</feature>
<proteinExistence type="predicted"/>